<gene>
    <name evidence="2" type="ORF">S06H3_32376</name>
</gene>
<keyword evidence="1" id="KW-0175">Coiled coil</keyword>
<proteinExistence type="predicted"/>
<comment type="caution">
    <text evidence="2">The sequence shown here is derived from an EMBL/GenBank/DDBJ whole genome shotgun (WGS) entry which is preliminary data.</text>
</comment>
<protein>
    <submittedName>
        <fullName evidence="2">Uncharacterized protein</fullName>
    </submittedName>
</protein>
<name>X1NPV8_9ZZZZ</name>
<feature type="non-terminal residue" evidence="2">
    <location>
        <position position="104"/>
    </location>
</feature>
<reference evidence="2" key="1">
    <citation type="journal article" date="2014" name="Front. Microbiol.">
        <title>High frequency of phylogenetically diverse reductive dehalogenase-homologous genes in deep subseafloor sedimentary metagenomes.</title>
        <authorList>
            <person name="Kawai M."/>
            <person name="Futagami T."/>
            <person name="Toyoda A."/>
            <person name="Takaki Y."/>
            <person name="Nishi S."/>
            <person name="Hori S."/>
            <person name="Arai W."/>
            <person name="Tsubouchi T."/>
            <person name="Morono Y."/>
            <person name="Uchiyama I."/>
            <person name="Ito T."/>
            <person name="Fujiyama A."/>
            <person name="Inagaki F."/>
            <person name="Takami H."/>
        </authorList>
    </citation>
    <scope>NUCLEOTIDE SEQUENCE</scope>
    <source>
        <strain evidence="2">Expedition CK06-06</strain>
    </source>
</reference>
<sequence>MSHALGRKKVEADRILDAYKIGAIDLQTLKQKMDEIKNEEAGLNEEKLRLEKELHKAKAQELNEEKLYQFCQSLPTTLANLNFEDKRQILREVIDRIVVDGNEV</sequence>
<evidence type="ECO:0000256" key="1">
    <source>
        <dbReference type="SAM" id="Coils"/>
    </source>
</evidence>
<dbReference type="AlphaFoldDB" id="X1NPV8"/>
<organism evidence="2">
    <name type="scientific">marine sediment metagenome</name>
    <dbReference type="NCBI Taxonomy" id="412755"/>
    <lineage>
        <taxon>unclassified sequences</taxon>
        <taxon>metagenomes</taxon>
        <taxon>ecological metagenomes</taxon>
    </lineage>
</organism>
<feature type="coiled-coil region" evidence="1">
    <location>
        <begin position="26"/>
        <end position="65"/>
    </location>
</feature>
<accession>X1NPV8</accession>
<evidence type="ECO:0000313" key="2">
    <source>
        <dbReference type="EMBL" id="GAI28840.1"/>
    </source>
</evidence>
<dbReference type="EMBL" id="BARV01019248">
    <property type="protein sequence ID" value="GAI28840.1"/>
    <property type="molecule type" value="Genomic_DNA"/>
</dbReference>